<dbReference type="RefSeq" id="WP_012162498.1">
    <property type="nucleotide sequence ID" value="NC_009925.1"/>
</dbReference>
<reference evidence="3 4" key="1">
    <citation type="journal article" date="2008" name="Proc. Natl. Acad. Sci. U.S.A.">
        <title>Niche adaptation and genome expansion in the chlorophyll d-producing cyanobacterium Acaryochloris marina.</title>
        <authorList>
            <person name="Swingley W.D."/>
            <person name="Chen M."/>
            <person name="Cheung P.C."/>
            <person name="Conrad A.L."/>
            <person name="Dejesa L.C."/>
            <person name="Hao J."/>
            <person name="Honchak B.M."/>
            <person name="Karbach L.E."/>
            <person name="Kurdoglu A."/>
            <person name="Lahiri S."/>
            <person name="Mastrian S.D."/>
            <person name="Miyashita H."/>
            <person name="Page L."/>
            <person name="Ramakrishna P."/>
            <person name="Satoh S."/>
            <person name="Sattley W.M."/>
            <person name="Shimada Y."/>
            <person name="Taylor H.L."/>
            <person name="Tomo T."/>
            <person name="Tsuchiya T."/>
            <person name="Wang Z.T."/>
            <person name="Raymond J."/>
            <person name="Mimuro M."/>
            <person name="Blankenship R.E."/>
            <person name="Touchman J.W."/>
        </authorList>
    </citation>
    <scope>NUCLEOTIDE SEQUENCE [LARGE SCALE GENOMIC DNA]</scope>
    <source>
        <strain evidence="4">MBIC 11017</strain>
    </source>
</reference>
<keyword evidence="1" id="KW-0812">Transmembrane</keyword>
<feature type="transmembrane region" description="Helical" evidence="1">
    <location>
        <begin position="12"/>
        <end position="32"/>
    </location>
</feature>
<evidence type="ECO:0000259" key="2">
    <source>
        <dbReference type="Pfam" id="PF04892"/>
    </source>
</evidence>
<dbReference type="OrthoDB" id="580754at2"/>
<dbReference type="EMBL" id="CP000828">
    <property type="protein sequence ID" value="ABW27001.1"/>
    <property type="molecule type" value="Genomic_DNA"/>
</dbReference>
<feature type="transmembrane region" description="Helical" evidence="1">
    <location>
        <begin position="117"/>
        <end position="137"/>
    </location>
</feature>
<organism evidence="3 4">
    <name type="scientific">Acaryochloris marina (strain MBIC 11017)</name>
    <dbReference type="NCBI Taxonomy" id="329726"/>
    <lineage>
        <taxon>Bacteria</taxon>
        <taxon>Bacillati</taxon>
        <taxon>Cyanobacteriota</taxon>
        <taxon>Cyanophyceae</taxon>
        <taxon>Acaryochloridales</taxon>
        <taxon>Acaryochloridaceae</taxon>
        <taxon>Acaryochloris</taxon>
    </lineage>
</organism>
<feature type="transmembrane region" description="Helical" evidence="1">
    <location>
        <begin position="444"/>
        <end position="462"/>
    </location>
</feature>
<dbReference type="KEGG" id="amr:AM1_1984"/>
<sequence length="499" mass="56328">MKHRPTKLVMTVALWLGSLTLIAISTLSPFTFNLHDLNLKDAISLGIRNPTNPIDIVANIILFLPLGFSSYALTLRLPRRKTVLCLMSIGVLSTSISILVETAQLFLPGRFPTLSDIVFNGFGGFLGGLFALQLSIPKDKRFPTKLNKTVCLIAFLGYFLSIYLGLFLFTCQIQISNWQTSYPLTIGNTATGDNPWLGKVSNILLFDSALTSDSIGHLLNFKLDSTSYKSLAFSCLLEPDIIESNYLASELHLCKNPTPQKKLHPQADNDVWYLVESSNLDFINRIKSNKAFTIALKIKSEFNRGFGTVLTIAEDIDHVNFILGIQANRLTSRIRFPLSGVSGKTPELVIHDKNLNSIDQTIVIVYDSISFHVYQNHLNQEKQASLLADLYFTQPLSKIYREWRLELFNIDLHKWLFIAFTFTPAIVLFELLQATGKINSSREISQCVIGLSILAALISRVYTSSLNIWIFEWMEVLAILLFCWFGTKLYFITLEKYQL</sequence>
<dbReference type="AlphaFoldDB" id="B0CFI2"/>
<dbReference type="HOGENOM" id="CLU_547120_0_0_3"/>
<name>B0CFI2_ACAM1</name>
<dbReference type="STRING" id="329726.AM1_1984"/>
<keyword evidence="1" id="KW-1133">Transmembrane helix</keyword>
<dbReference type="Proteomes" id="UP000000268">
    <property type="component" value="Chromosome"/>
</dbReference>
<dbReference type="InterPro" id="IPR006976">
    <property type="entry name" value="VanZ-like"/>
</dbReference>
<feature type="transmembrane region" description="Helical" evidence="1">
    <location>
        <begin position="82"/>
        <end position="105"/>
    </location>
</feature>
<dbReference type="eggNOG" id="COG5652">
    <property type="taxonomic scope" value="Bacteria"/>
</dbReference>
<proteinExistence type="predicted"/>
<accession>B0CFI2</accession>
<feature type="transmembrane region" description="Helical" evidence="1">
    <location>
        <begin position="468"/>
        <end position="491"/>
    </location>
</feature>
<evidence type="ECO:0000313" key="4">
    <source>
        <dbReference type="Proteomes" id="UP000000268"/>
    </source>
</evidence>
<feature type="transmembrane region" description="Helical" evidence="1">
    <location>
        <begin position="56"/>
        <end position="75"/>
    </location>
</feature>
<evidence type="ECO:0000256" key="1">
    <source>
        <dbReference type="SAM" id="Phobius"/>
    </source>
</evidence>
<protein>
    <submittedName>
        <fullName evidence="3">VanZ like family protein, putative</fullName>
    </submittedName>
</protein>
<feature type="domain" description="VanZ-like" evidence="2">
    <location>
        <begin position="27"/>
        <end position="131"/>
    </location>
</feature>
<keyword evidence="1" id="KW-0472">Membrane</keyword>
<dbReference type="Pfam" id="PF04892">
    <property type="entry name" value="VanZ"/>
    <property type="match status" value="1"/>
</dbReference>
<keyword evidence="4" id="KW-1185">Reference proteome</keyword>
<feature type="transmembrane region" description="Helical" evidence="1">
    <location>
        <begin position="415"/>
        <end position="432"/>
    </location>
</feature>
<feature type="transmembrane region" description="Helical" evidence="1">
    <location>
        <begin position="149"/>
        <end position="169"/>
    </location>
</feature>
<gene>
    <name evidence="3" type="ordered locus">AM1_1984</name>
</gene>
<evidence type="ECO:0000313" key="3">
    <source>
        <dbReference type="EMBL" id="ABW27001.1"/>
    </source>
</evidence>